<name>A0AA97FBU1_9EURY</name>
<gene>
    <name evidence="2" type="ORF">F1737_05455</name>
</gene>
<dbReference type="KEGG" id="mefw:F1737_05455"/>
<feature type="transmembrane region" description="Helical" evidence="1">
    <location>
        <begin position="6"/>
        <end position="23"/>
    </location>
</feature>
<protein>
    <submittedName>
        <fullName evidence="2">Uncharacterized protein</fullName>
    </submittedName>
</protein>
<accession>A0AA97FBU1</accession>
<keyword evidence="1" id="KW-0812">Transmembrane</keyword>
<reference evidence="2 3" key="1">
    <citation type="submission" date="2019-09" db="EMBL/GenBank/DDBJ databases">
        <title>The complete genome of Methanoplanus sp. FWC-SCC4.</title>
        <authorList>
            <person name="Chen S.-C."/>
            <person name="Zhou Y.-Z."/>
            <person name="Lai M.-C."/>
        </authorList>
    </citation>
    <scope>NUCLEOTIDE SEQUENCE [LARGE SCALE GENOMIC DNA]</scope>
    <source>
        <strain evidence="2 3">FWC-SCC4</strain>
    </source>
</reference>
<keyword evidence="1" id="KW-1133">Transmembrane helix</keyword>
<organism evidence="2 3">
    <name type="scientific">Methanochimaera problematica</name>
    <dbReference type="NCBI Taxonomy" id="2609417"/>
    <lineage>
        <taxon>Archaea</taxon>
        <taxon>Methanobacteriati</taxon>
        <taxon>Methanobacteriota</taxon>
        <taxon>Stenosarchaea group</taxon>
        <taxon>Methanomicrobia</taxon>
        <taxon>Methanomicrobiales</taxon>
        <taxon>Methanomicrobiaceae</taxon>
        <taxon>Methanochimaera</taxon>
    </lineage>
</organism>
<proteinExistence type="predicted"/>
<dbReference type="AlphaFoldDB" id="A0AA97FBU1"/>
<evidence type="ECO:0000313" key="3">
    <source>
        <dbReference type="Proteomes" id="UP001301797"/>
    </source>
</evidence>
<keyword evidence="3" id="KW-1185">Reference proteome</keyword>
<dbReference type="Proteomes" id="UP001301797">
    <property type="component" value="Chromosome"/>
</dbReference>
<evidence type="ECO:0000256" key="1">
    <source>
        <dbReference type="SAM" id="Phobius"/>
    </source>
</evidence>
<evidence type="ECO:0000313" key="2">
    <source>
        <dbReference type="EMBL" id="WOF16192.1"/>
    </source>
</evidence>
<sequence>MQKQDLMFFIGAIAIVMILAFVVKPIISGESVSILPESKTKPVVNIPLPEGATTKPYSPVSSSVIATPTPVWDGAAKEVQFVDPSTYNLQWEGTVKDYGSRTPGYEKPDENKMVVYASINGQWDATTQIINIPFPYWETEVSFESMGDVGSTDITITENEGGTVEGIVASEAESLGVAAESQFYIIPSINIQVVNADQPNGLIYILNSLTEGPLPKEIQKEEASASEEFFRSEDVLAEEQTTIEGEVIKRENLNEYLWKHKYYEGSGNYYFIIHPNMLKSYKIDILVPEKFIQTQ</sequence>
<keyword evidence="1" id="KW-0472">Membrane</keyword>
<dbReference type="EMBL" id="CP043875">
    <property type="protein sequence ID" value="WOF16192.1"/>
    <property type="molecule type" value="Genomic_DNA"/>
</dbReference>